<proteinExistence type="predicted"/>
<name>A0A9D1KH29_9BACT</name>
<gene>
    <name evidence="1" type="ORF">IAC35_01395</name>
</gene>
<evidence type="ECO:0000313" key="1">
    <source>
        <dbReference type="EMBL" id="HIT46493.1"/>
    </source>
</evidence>
<dbReference type="Proteomes" id="UP000886881">
    <property type="component" value="Unassembled WGS sequence"/>
</dbReference>
<evidence type="ECO:0000313" key="2">
    <source>
        <dbReference type="Proteomes" id="UP000886881"/>
    </source>
</evidence>
<reference evidence="1" key="1">
    <citation type="submission" date="2020-10" db="EMBL/GenBank/DDBJ databases">
        <authorList>
            <person name="Gilroy R."/>
        </authorList>
    </citation>
    <scope>NUCLEOTIDE SEQUENCE</scope>
    <source>
        <strain evidence="1">ChiHecec2B26-709</strain>
    </source>
</reference>
<sequence>MPDEEAGPSSLTGYVEAVGRHSDEESVLMRAERDDETGEMVAVDRLDAAVVRARFRNVAEREGVVRLEFRVTVPESVRDPGWQLRLHPEMSFLGGRYPMDDIVITGEGYRQSQQRGYERYRRFLSRIVTDSLEFYDLRSLEIFVARNLPELYAFRNDSSLVSESEFESAFGVSSSESAGHYLRRSVMRRNERLLAERPSRFKRYVGSPAGTEGVRLDTVLREGTGDFVYDYVQVIPALPGLRKVQVSLSGEIYGHESVLYTMPPADTMTFYVSSISTLCDSRWKDMVRDTASYMRGIRLLEDRDYKAALEALLPFRDYNTAVALVALGRDRYALDLLGDCPPTAGVNYLLAIVHARLGHEKKAAGYLAAACAGRPSFRHRARLDPEIAGLIERYETDMEH</sequence>
<protein>
    <recommendedName>
        <fullName evidence="3">Tetratricopeptide repeat protein</fullName>
    </recommendedName>
</protein>
<dbReference type="AlphaFoldDB" id="A0A9D1KH29"/>
<reference evidence="1" key="2">
    <citation type="journal article" date="2021" name="PeerJ">
        <title>Extensive microbial diversity within the chicken gut microbiome revealed by metagenomics and culture.</title>
        <authorList>
            <person name="Gilroy R."/>
            <person name="Ravi A."/>
            <person name="Getino M."/>
            <person name="Pursley I."/>
            <person name="Horton D.L."/>
            <person name="Alikhan N.F."/>
            <person name="Baker D."/>
            <person name="Gharbi K."/>
            <person name="Hall N."/>
            <person name="Watson M."/>
            <person name="Adriaenssens E.M."/>
            <person name="Foster-Nyarko E."/>
            <person name="Jarju S."/>
            <person name="Secka A."/>
            <person name="Antonio M."/>
            <person name="Oren A."/>
            <person name="Chaudhuri R.R."/>
            <person name="La Ragione R."/>
            <person name="Hildebrand F."/>
            <person name="Pallen M.J."/>
        </authorList>
    </citation>
    <scope>NUCLEOTIDE SEQUENCE</scope>
    <source>
        <strain evidence="1">ChiHecec2B26-709</strain>
    </source>
</reference>
<dbReference type="EMBL" id="DVLC01000027">
    <property type="protein sequence ID" value="HIT46493.1"/>
    <property type="molecule type" value="Genomic_DNA"/>
</dbReference>
<comment type="caution">
    <text evidence="1">The sequence shown here is derived from an EMBL/GenBank/DDBJ whole genome shotgun (WGS) entry which is preliminary data.</text>
</comment>
<accession>A0A9D1KH29</accession>
<evidence type="ECO:0008006" key="3">
    <source>
        <dbReference type="Google" id="ProtNLM"/>
    </source>
</evidence>
<organism evidence="1 2">
    <name type="scientific">Candidatus Cryptobacteroides merdipullorum</name>
    <dbReference type="NCBI Taxonomy" id="2840771"/>
    <lineage>
        <taxon>Bacteria</taxon>
        <taxon>Pseudomonadati</taxon>
        <taxon>Bacteroidota</taxon>
        <taxon>Bacteroidia</taxon>
        <taxon>Bacteroidales</taxon>
        <taxon>Candidatus Cryptobacteroides</taxon>
    </lineage>
</organism>